<dbReference type="Proteomes" id="UP000184432">
    <property type="component" value="Unassembled WGS sequence"/>
</dbReference>
<organism evidence="1 2">
    <name type="scientific">Aquimarina spongiae</name>
    <dbReference type="NCBI Taxonomy" id="570521"/>
    <lineage>
        <taxon>Bacteria</taxon>
        <taxon>Pseudomonadati</taxon>
        <taxon>Bacteroidota</taxon>
        <taxon>Flavobacteriia</taxon>
        <taxon>Flavobacteriales</taxon>
        <taxon>Flavobacteriaceae</taxon>
        <taxon>Aquimarina</taxon>
    </lineage>
</organism>
<sequence>MMLTIFVVYSQNIMALILKKIRMKTLGILFLTAFILLSCNSDDVPDQLLTRAVVALETAQLSQFDVNTDLEISIETINGFTVDQINVLRNNEIVANAIISGNSATFNSSSLIPFQSTINLDLEYTVSNGNTFKILQEEVDILDPFFFTQEIPTLSFRDSSAIEYGSFTVGATIDNVGVEWKVGKKGTFVKATRVFDTDSDAFPLSADTYINQFGAKKGDTLFVRLNATSGSVAKEIETSVVLVPQSFGVDLELKIGSIDDINETNLFDPNVFSDGDDTADVVFTDPQGISVNEGTDISFVRVHTAEEPEDFYAAYNDVEVAKSDFDAGTPQTSLQVNVGDIYIYRAIRDLKIDSDIVEKTENYGIILITEITETVEDLEIDFLVKENTIIE</sequence>
<evidence type="ECO:0000313" key="2">
    <source>
        <dbReference type="Proteomes" id="UP000184432"/>
    </source>
</evidence>
<keyword evidence="2" id="KW-1185">Reference proteome</keyword>
<reference evidence="2" key="1">
    <citation type="submission" date="2016-11" db="EMBL/GenBank/DDBJ databases">
        <authorList>
            <person name="Varghese N."/>
            <person name="Submissions S."/>
        </authorList>
    </citation>
    <scope>NUCLEOTIDE SEQUENCE [LARGE SCALE GENOMIC DNA]</scope>
    <source>
        <strain evidence="2">DSM 22623</strain>
    </source>
</reference>
<dbReference type="AlphaFoldDB" id="A0A1M6GJZ7"/>
<accession>A0A1M6GJZ7</accession>
<dbReference type="EMBL" id="FQYP01000005">
    <property type="protein sequence ID" value="SHJ10268.1"/>
    <property type="molecule type" value="Genomic_DNA"/>
</dbReference>
<gene>
    <name evidence="1" type="ORF">SAMN04488508_105321</name>
</gene>
<name>A0A1M6GJZ7_9FLAO</name>
<proteinExistence type="predicted"/>
<evidence type="ECO:0000313" key="1">
    <source>
        <dbReference type="EMBL" id="SHJ10268.1"/>
    </source>
</evidence>
<protein>
    <submittedName>
        <fullName evidence="1">Uncharacterized protein</fullName>
    </submittedName>
</protein>